<dbReference type="AlphaFoldDB" id="A0A0A9BTZ8"/>
<sequence length="47" mass="5575">MLSTFQNIDHKFTSRYFNLSHGNYTIRSFYPKHSLCLNIQGISYLSM</sequence>
<dbReference type="EMBL" id="GBRH01231089">
    <property type="protein sequence ID" value="JAD66806.1"/>
    <property type="molecule type" value="Transcribed_RNA"/>
</dbReference>
<proteinExistence type="predicted"/>
<organism evidence="1">
    <name type="scientific">Arundo donax</name>
    <name type="common">Giant reed</name>
    <name type="synonym">Donax arundinaceus</name>
    <dbReference type="NCBI Taxonomy" id="35708"/>
    <lineage>
        <taxon>Eukaryota</taxon>
        <taxon>Viridiplantae</taxon>
        <taxon>Streptophyta</taxon>
        <taxon>Embryophyta</taxon>
        <taxon>Tracheophyta</taxon>
        <taxon>Spermatophyta</taxon>
        <taxon>Magnoliopsida</taxon>
        <taxon>Liliopsida</taxon>
        <taxon>Poales</taxon>
        <taxon>Poaceae</taxon>
        <taxon>PACMAD clade</taxon>
        <taxon>Arundinoideae</taxon>
        <taxon>Arundineae</taxon>
        <taxon>Arundo</taxon>
    </lineage>
</organism>
<reference evidence="1" key="1">
    <citation type="submission" date="2014-09" db="EMBL/GenBank/DDBJ databases">
        <authorList>
            <person name="Magalhaes I.L.F."/>
            <person name="Oliveira U."/>
            <person name="Santos F.R."/>
            <person name="Vidigal T.H.D.A."/>
            <person name="Brescovit A.D."/>
            <person name="Santos A.J."/>
        </authorList>
    </citation>
    <scope>NUCLEOTIDE SEQUENCE</scope>
    <source>
        <tissue evidence="1">Shoot tissue taken approximately 20 cm above the soil surface</tissue>
    </source>
</reference>
<evidence type="ECO:0000313" key="1">
    <source>
        <dbReference type="EMBL" id="JAD66806.1"/>
    </source>
</evidence>
<protein>
    <submittedName>
        <fullName evidence="1">Uncharacterized protein</fullName>
    </submittedName>
</protein>
<name>A0A0A9BTZ8_ARUDO</name>
<reference evidence="1" key="2">
    <citation type="journal article" date="2015" name="Data Brief">
        <title>Shoot transcriptome of the giant reed, Arundo donax.</title>
        <authorList>
            <person name="Barrero R.A."/>
            <person name="Guerrero F.D."/>
            <person name="Moolhuijzen P."/>
            <person name="Goolsby J.A."/>
            <person name="Tidwell J."/>
            <person name="Bellgard S.E."/>
            <person name="Bellgard M.I."/>
        </authorList>
    </citation>
    <scope>NUCLEOTIDE SEQUENCE</scope>
    <source>
        <tissue evidence="1">Shoot tissue taken approximately 20 cm above the soil surface</tissue>
    </source>
</reference>
<accession>A0A0A9BTZ8</accession>